<dbReference type="RefSeq" id="WP_182708151.1">
    <property type="nucleotide sequence ID" value="NZ_JACJII010000001.1"/>
</dbReference>
<dbReference type="EMBL" id="JACJII010000001">
    <property type="protein sequence ID" value="MBA9007645.1"/>
    <property type="molecule type" value="Genomic_DNA"/>
</dbReference>
<dbReference type="InterPro" id="IPR036513">
    <property type="entry name" value="STAS_dom_sf"/>
</dbReference>
<dbReference type="InterPro" id="IPR058548">
    <property type="entry name" value="MlaB-like_STAS"/>
</dbReference>
<dbReference type="AlphaFoldDB" id="A0A7W3N524"/>
<dbReference type="Gene3D" id="3.30.750.24">
    <property type="entry name" value="STAS domain"/>
    <property type="match status" value="1"/>
</dbReference>
<evidence type="ECO:0000313" key="3">
    <source>
        <dbReference type="Proteomes" id="UP000539313"/>
    </source>
</evidence>
<reference evidence="2 3" key="1">
    <citation type="submission" date="2020-08" db="EMBL/GenBank/DDBJ databases">
        <title>Sequencing the genomes of 1000 actinobacteria strains.</title>
        <authorList>
            <person name="Klenk H.-P."/>
        </authorList>
    </citation>
    <scope>NUCLEOTIDE SEQUENCE [LARGE SCALE GENOMIC DNA]</scope>
    <source>
        <strain evidence="2 3">DSM 45823</strain>
    </source>
</reference>
<comment type="caution">
    <text evidence="2">The sequence shown here is derived from an EMBL/GenBank/DDBJ whole genome shotgun (WGS) entry which is preliminary data.</text>
</comment>
<name>A0A7W3N524_9ACTN</name>
<gene>
    <name evidence="2" type="ORF">HNR21_006527</name>
</gene>
<sequence>MDSRWPLCRPVNELRPGDHAWLAYQGEDERRQVVEAFVGTGPAGGADRIVLLGGAADGGAPAGDRVAVLPWDAGPSALERALTAEIAAAERGVRLLADLTGTLRRPGGLPLVLECERVIARVVGASAAVIAVCQFDRRAGAPDQLAALRAEHAVSVVPEPVLRIDRTSHPAGLALGGELDASRHAEFRRALSGLLAHAGGDPVHLDLADLEFIDLGALELLTAAAARHPRRGPLVLDRVPERLRTIIETVGWDMFPGLEPGAPHPGR</sequence>
<keyword evidence="3" id="KW-1185">Reference proteome</keyword>
<feature type="domain" description="STAS" evidence="1">
    <location>
        <begin position="173"/>
        <end position="251"/>
    </location>
</feature>
<dbReference type="Proteomes" id="UP000539313">
    <property type="component" value="Unassembled WGS sequence"/>
</dbReference>
<dbReference type="SUPFAM" id="SSF52091">
    <property type="entry name" value="SpoIIaa-like"/>
    <property type="match status" value="1"/>
</dbReference>
<proteinExistence type="predicted"/>
<dbReference type="Pfam" id="PF13466">
    <property type="entry name" value="STAS_2"/>
    <property type="match status" value="1"/>
</dbReference>
<protein>
    <submittedName>
        <fullName evidence="2">Anti-anti-sigma factor</fullName>
    </submittedName>
</protein>
<evidence type="ECO:0000259" key="1">
    <source>
        <dbReference type="PROSITE" id="PS50801"/>
    </source>
</evidence>
<evidence type="ECO:0000313" key="2">
    <source>
        <dbReference type="EMBL" id="MBA9007645.1"/>
    </source>
</evidence>
<dbReference type="PROSITE" id="PS50801">
    <property type="entry name" value="STAS"/>
    <property type="match status" value="1"/>
</dbReference>
<organism evidence="2 3">
    <name type="scientific">Thermomonospora cellulosilytica</name>
    <dbReference type="NCBI Taxonomy" id="1411118"/>
    <lineage>
        <taxon>Bacteria</taxon>
        <taxon>Bacillati</taxon>
        <taxon>Actinomycetota</taxon>
        <taxon>Actinomycetes</taxon>
        <taxon>Streptosporangiales</taxon>
        <taxon>Thermomonosporaceae</taxon>
        <taxon>Thermomonospora</taxon>
    </lineage>
</organism>
<dbReference type="InterPro" id="IPR002645">
    <property type="entry name" value="STAS_dom"/>
</dbReference>
<accession>A0A7W3N524</accession>